<dbReference type="SMART" id="SM00829">
    <property type="entry name" value="PKS_ER"/>
    <property type="match status" value="1"/>
</dbReference>
<dbReference type="EMBL" id="CAJNOM010005777">
    <property type="protein sequence ID" value="CAF1666062.1"/>
    <property type="molecule type" value="Genomic_DNA"/>
</dbReference>
<dbReference type="Gene3D" id="3.90.180.10">
    <property type="entry name" value="Medium-chain alcohol dehydrogenases, catalytic domain"/>
    <property type="match status" value="1"/>
</dbReference>
<feature type="compositionally biased region" description="Basic and acidic residues" evidence="2">
    <location>
        <begin position="272"/>
        <end position="281"/>
    </location>
</feature>
<gene>
    <name evidence="4" type="ORF">BJG266_LOCUS47207</name>
    <name evidence="5" type="ORF">QVE165_LOCUS64243</name>
</gene>
<keyword evidence="1" id="KW-0560">Oxidoreductase</keyword>
<protein>
    <recommendedName>
        <fullName evidence="3">Enoyl reductase (ER) domain-containing protein</fullName>
    </recommendedName>
</protein>
<dbReference type="Proteomes" id="UP000663877">
    <property type="component" value="Unassembled WGS sequence"/>
</dbReference>
<dbReference type="Pfam" id="PF13602">
    <property type="entry name" value="ADH_zinc_N_2"/>
    <property type="match status" value="1"/>
</dbReference>
<dbReference type="PROSITE" id="PS01162">
    <property type="entry name" value="QOR_ZETA_CRYSTAL"/>
    <property type="match status" value="1"/>
</dbReference>
<dbReference type="GO" id="GO:0016491">
    <property type="term" value="F:oxidoreductase activity"/>
    <property type="evidence" value="ECO:0007669"/>
    <property type="project" value="UniProtKB-KW"/>
</dbReference>
<feature type="region of interest" description="Disordered" evidence="2">
    <location>
        <begin position="241"/>
        <end position="281"/>
    </location>
</feature>
<dbReference type="PANTHER" id="PTHR44054">
    <property type="entry name" value="SYNAPTIC VESICLE MEMBRANE PROTEIN VAT-1 HOMOLOG-LIKE"/>
    <property type="match status" value="1"/>
</dbReference>
<sequence length="281" mass="31427">MSFREAAVLPISYLTAYILLFEIGNIKSGQTLLFHSAGGGVGVALTQLSKLVPNLTLIATTSSHKFDVLRAHIHYLFEHGIDYTEDVKKIAPEGVDLVLDCMAGDDCERGLALLKFNGKYVMYGTSSLLSWDVKNLFGITKGMTNWWQNDKISCLRLFQDSKSIHGFNLIQLLTRGSNDTRRYLADIMHKVFLLYKEGKIKPVIDSVFTFDEVNNALGKLVERKNIGKVVIEPYPNMKSEKVKKIKSTATPGHQDSSSTSGPDDDDDDKESEESRQKIIVF</sequence>
<evidence type="ECO:0000256" key="2">
    <source>
        <dbReference type="SAM" id="MobiDB-lite"/>
    </source>
</evidence>
<feature type="domain" description="Enoyl reductase (ER)" evidence="3">
    <location>
        <begin position="1"/>
        <end position="231"/>
    </location>
</feature>
<dbReference type="GO" id="GO:0008270">
    <property type="term" value="F:zinc ion binding"/>
    <property type="evidence" value="ECO:0007669"/>
    <property type="project" value="InterPro"/>
</dbReference>
<evidence type="ECO:0000256" key="1">
    <source>
        <dbReference type="ARBA" id="ARBA00023002"/>
    </source>
</evidence>
<reference evidence="5" key="1">
    <citation type="submission" date="2021-02" db="EMBL/GenBank/DDBJ databases">
        <authorList>
            <person name="Nowell W R."/>
        </authorList>
    </citation>
    <scope>NUCLEOTIDE SEQUENCE</scope>
</reference>
<proteinExistence type="predicted"/>
<dbReference type="InterPro" id="IPR020843">
    <property type="entry name" value="ER"/>
</dbReference>
<name>A0A816FUQ5_9BILA</name>
<keyword evidence="6" id="KW-1185">Reference proteome</keyword>
<accession>A0A816FUQ5</accession>
<comment type="caution">
    <text evidence="5">The sequence shown here is derived from an EMBL/GenBank/DDBJ whole genome shotgun (WGS) entry which is preliminary data.</text>
</comment>
<dbReference type="SUPFAM" id="SSF51735">
    <property type="entry name" value="NAD(P)-binding Rossmann-fold domains"/>
    <property type="match status" value="1"/>
</dbReference>
<dbReference type="InterPro" id="IPR052100">
    <property type="entry name" value="SV-ATPase_mito-regulator"/>
</dbReference>
<dbReference type="InterPro" id="IPR002364">
    <property type="entry name" value="Quin_OxRdtase/zeta-crystal_CS"/>
</dbReference>
<dbReference type="EMBL" id="CAJNOI010005373">
    <property type="protein sequence ID" value="CAF1564255.1"/>
    <property type="molecule type" value="Genomic_DNA"/>
</dbReference>
<feature type="compositionally biased region" description="Acidic residues" evidence="2">
    <location>
        <begin position="262"/>
        <end position="271"/>
    </location>
</feature>
<dbReference type="InterPro" id="IPR036291">
    <property type="entry name" value="NAD(P)-bd_dom_sf"/>
</dbReference>
<dbReference type="AlphaFoldDB" id="A0A816FUQ5"/>
<dbReference type="PANTHER" id="PTHR44054:SF2">
    <property type="entry name" value="SYNAPTIC VESICLE MEMBRANE PROTEIN VAT-1 HOMOLOG-LIKE"/>
    <property type="match status" value="1"/>
</dbReference>
<organism evidence="5 6">
    <name type="scientific">Adineta steineri</name>
    <dbReference type="NCBI Taxonomy" id="433720"/>
    <lineage>
        <taxon>Eukaryota</taxon>
        <taxon>Metazoa</taxon>
        <taxon>Spiralia</taxon>
        <taxon>Gnathifera</taxon>
        <taxon>Rotifera</taxon>
        <taxon>Eurotatoria</taxon>
        <taxon>Bdelloidea</taxon>
        <taxon>Adinetida</taxon>
        <taxon>Adinetidae</taxon>
        <taxon>Adineta</taxon>
    </lineage>
</organism>
<evidence type="ECO:0000313" key="6">
    <source>
        <dbReference type="Proteomes" id="UP000663832"/>
    </source>
</evidence>
<evidence type="ECO:0000259" key="3">
    <source>
        <dbReference type="SMART" id="SM00829"/>
    </source>
</evidence>
<evidence type="ECO:0000313" key="4">
    <source>
        <dbReference type="EMBL" id="CAF1564255.1"/>
    </source>
</evidence>
<evidence type="ECO:0000313" key="5">
    <source>
        <dbReference type="EMBL" id="CAF1666062.1"/>
    </source>
</evidence>
<dbReference type="OrthoDB" id="203908at2759"/>
<dbReference type="Proteomes" id="UP000663832">
    <property type="component" value="Unassembled WGS sequence"/>
</dbReference>